<comment type="similarity">
    <text evidence="1">Belongs to the QWRF family.</text>
</comment>
<keyword evidence="4" id="KW-1185">Reference proteome</keyword>
<dbReference type="OrthoDB" id="1924320at2759"/>
<dbReference type="PANTHER" id="PTHR31807">
    <property type="entry name" value="AUGMIN FAMILY MEMBER"/>
    <property type="match status" value="1"/>
</dbReference>
<evidence type="ECO:0000256" key="2">
    <source>
        <dbReference type="SAM" id="MobiDB-lite"/>
    </source>
</evidence>
<evidence type="ECO:0008006" key="5">
    <source>
        <dbReference type="Google" id="ProtNLM"/>
    </source>
</evidence>
<feature type="region of interest" description="Disordered" evidence="2">
    <location>
        <begin position="157"/>
        <end position="277"/>
    </location>
</feature>
<protein>
    <recommendedName>
        <fullName evidence="5">QWRF family protein</fullName>
    </recommendedName>
</protein>
<dbReference type="AlphaFoldDB" id="A0A2G9HK13"/>
<reference evidence="4" key="1">
    <citation type="journal article" date="2018" name="Gigascience">
        <title>Genome assembly of the Pink Ipe (Handroanthus impetiginosus, Bignoniaceae), a highly valued, ecologically keystone Neotropical timber forest tree.</title>
        <authorList>
            <person name="Silva-Junior O.B."/>
            <person name="Grattapaglia D."/>
            <person name="Novaes E."/>
            <person name="Collevatti R.G."/>
        </authorList>
    </citation>
    <scope>NUCLEOTIDE SEQUENCE [LARGE SCALE GENOMIC DNA]</scope>
    <source>
        <strain evidence="4">cv. UFG-1</strain>
    </source>
</reference>
<accession>A0A2G9HK13</accession>
<evidence type="ECO:0000313" key="4">
    <source>
        <dbReference type="Proteomes" id="UP000231279"/>
    </source>
</evidence>
<feature type="compositionally biased region" description="Polar residues" evidence="2">
    <location>
        <begin position="230"/>
        <end position="261"/>
    </location>
</feature>
<dbReference type="PANTHER" id="PTHR31807:SF37">
    <property type="entry name" value="HAUS AUGMIN-LIKE COMPLEX SUBUNIT 8"/>
    <property type="match status" value="1"/>
</dbReference>
<comment type="caution">
    <text evidence="3">The sequence shown here is derived from an EMBL/GenBank/DDBJ whole genome shotgun (WGS) entry which is preliminary data.</text>
</comment>
<feature type="compositionally biased region" description="Low complexity" evidence="2">
    <location>
        <begin position="349"/>
        <end position="362"/>
    </location>
</feature>
<dbReference type="GO" id="GO:0005880">
    <property type="term" value="C:nuclear microtubule"/>
    <property type="evidence" value="ECO:0007669"/>
    <property type="project" value="TreeGrafter"/>
</dbReference>
<dbReference type="STRING" id="429701.A0A2G9HK13"/>
<sequence length="572" mass="62778">MPEHYYPTPLPLFPISGEKALEKQSRGETTRRPLVPAENKNGTSCWSRTREVSSRYQSPTPLAASAPKRYSSPSASRTSSTSIVSVQKRAISAERKRPSTPSRPRSPSPSTPVRDTGAEMLLASRKTESNKFPESLWPSTMRSLNVSFQSDTLSVPIGKKERTVSHTSSDRTLRPPSNVAHRGETPSSRKSTPERKRSPLKGRNSADQLENSRPADSLPGRLLDQHRWPSRTSGKISTSQNRNGILVQMNKTASLFQSKPGTPSLRRLSLDGTSKPLHKSASDLLMLMSRGESGEEMLYGSSVDDGKLRPSSSSSSDGTSLVNAAARARSLGVSPSRTKAVNPSSRGTSPARLRPSSPSRQPPSLISVLRFMADIKEGMKAANHIEDVHQLRLLYNRHLHWRYANARIDAALHSQRVKAEMTLLDEWASIERNHANSFTLAIQDLQSSTVRVPLTGGARGDLKTIKASMCSAVDVMQAMGSSLCSVLPQVEEMNCLLSELADVTARERAMLDESELLLGSTAALQVEEYSLRSHLLQMKQPWKNGEPSVYDYCDNSIHSNMMMLTTSALPPS</sequence>
<dbReference type="GO" id="GO:0005737">
    <property type="term" value="C:cytoplasm"/>
    <property type="evidence" value="ECO:0007669"/>
    <property type="project" value="TreeGrafter"/>
</dbReference>
<feature type="region of interest" description="Disordered" evidence="2">
    <location>
        <begin position="1"/>
        <end position="116"/>
    </location>
</feature>
<dbReference type="GO" id="GO:0051225">
    <property type="term" value="P:spindle assembly"/>
    <property type="evidence" value="ECO:0007669"/>
    <property type="project" value="TreeGrafter"/>
</dbReference>
<proteinExistence type="inferred from homology"/>
<evidence type="ECO:0000313" key="3">
    <source>
        <dbReference type="EMBL" id="PIN17640.1"/>
    </source>
</evidence>
<dbReference type="Proteomes" id="UP000231279">
    <property type="component" value="Unassembled WGS sequence"/>
</dbReference>
<name>A0A2G9HK13_9LAMI</name>
<dbReference type="InterPro" id="IPR007573">
    <property type="entry name" value="QWRF"/>
</dbReference>
<dbReference type="Pfam" id="PF04484">
    <property type="entry name" value="QWRF"/>
    <property type="match status" value="1"/>
</dbReference>
<evidence type="ECO:0000256" key="1">
    <source>
        <dbReference type="ARBA" id="ARBA00010016"/>
    </source>
</evidence>
<dbReference type="GO" id="GO:0008017">
    <property type="term" value="F:microtubule binding"/>
    <property type="evidence" value="ECO:0007669"/>
    <property type="project" value="TreeGrafter"/>
</dbReference>
<gene>
    <name evidence="3" type="ORF">CDL12_09707</name>
</gene>
<organism evidence="3 4">
    <name type="scientific">Handroanthus impetiginosus</name>
    <dbReference type="NCBI Taxonomy" id="429701"/>
    <lineage>
        <taxon>Eukaryota</taxon>
        <taxon>Viridiplantae</taxon>
        <taxon>Streptophyta</taxon>
        <taxon>Embryophyta</taxon>
        <taxon>Tracheophyta</taxon>
        <taxon>Spermatophyta</taxon>
        <taxon>Magnoliopsida</taxon>
        <taxon>eudicotyledons</taxon>
        <taxon>Gunneridae</taxon>
        <taxon>Pentapetalae</taxon>
        <taxon>asterids</taxon>
        <taxon>lamiids</taxon>
        <taxon>Lamiales</taxon>
        <taxon>Bignoniaceae</taxon>
        <taxon>Crescentiina</taxon>
        <taxon>Tabebuia alliance</taxon>
        <taxon>Handroanthus</taxon>
    </lineage>
</organism>
<feature type="compositionally biased region" description="Basic and acidic residues" evidence="2">
    <location>
        <begin position="158"/>
        <end position="173"/>
    </location>
</feature>
<feature type="compositionally biased region" description="Basic and acidic residues" evidence="2">
    <location>
        <begin position="19"/>
        <end position="31"/>
    </location>
</feature>
<feature type="compositionally biased region" description="Polar residues" evidence="2">
    <location>
        <begin position="333"/>
        <end position="348"/>
    </location>
</feature>
<dbReference type="EMBL" id="NKXS01001627">
    <property type="protein sequence ID" value="PIN17640.1"/>
    <property type="molecule type" value="Genomic_DNA"/>
</dbReference>
<feature type="region of interest" description="Disordered" evidence="2">
    <location>
        <begin position="297"/>
        <end position="362"/>
    </location>
</feature>
<feature type="compositionally biased region" description="Low complexity" evidence="2">
    <location>
        <begin position="71"/>
        <end position="85"/>
    </location>
</feature>